<accession>A0A662ZGC2</accession>
<dbReference type="PANTHER" id="PTHR30151:SF0">
    <property type="entry name" value="ABC TRANSPORTER PERMEASE PROTEIN MJ0413-RELATED"/>
    <property type="match status" value="1"/>
</dbReference>
<dbReference type="GO" id="GO:0005886">
    <property type="term" value="C:plasma membrane"/>
    <property type="evidence" value="ECO:0007669"/>
    <property type="project" value="UniProtKB-SubCell"/>
</dbReference>
<feature type="domain" description="ABC transmembrane type-1" evidence="8">
    <location>
        <begin position="67"/>
        <end position="247"/>
    </location>
</feature>
<dbReference type="Gene3D" id="1.10.3720.10">
    <property type="entry name" value="MetI-like"/>
    <property type="match status" value="1"/>
</dbReference>
<dbReference type="OrthoDB" id="8138334at2"/>
<comment type="similarity">
    <text evidence="7">Belongs to the binding-protein-dependent transport system permease family.</text>
</comment>
<evidence type="ECO:0000256" key="7">
    <source>
        <dbReference type="RuleBase" id="RU363032"/>
    </source>
</evidence>
<feature type="transmembrane region" description="Helical" evidence="7">
    <location>
        <begin position="107"/>
        <end position="127"/>
    </location>
</feature>
<dbReference type="FunFam" id="1.10.3720.10:FF:000003">
    <property type="entry name" value="Aliphatic sulfonate ABC transporter permease"/>
    <property type="match status" value="1"/>
</dbReference>
<feature type="transmembrane region" description="Helical" evidence="7">
    <location>
        <begin position="133"/>
        <end position="152"/>
    </location>
</feature>
<proteinExistence type="inferred from homology"/>
<feature type="transmembrane region" description="Helical" evidence="7">
    <location>
        <begin position="229"/>
        <end position="250"/>
    </location>
</feature>
<organism evidence="9 10">
    <name type="scientific">Ruminobacter amylophilus</name>
    <dbReference type="NCBI Taxonomy" id="867"/>
    <lineage>
        <taxon>Bacteria</taxon>
        <taxon>Pseudomonadati</taxon>
        <taxon>Pseudomonadota</taxon>
        <taxon>Gammaproteobacteria</taxon>
        <taxon>Aeromonadales</taxon>
        <taxon>Succinivibrionaceae</taxon>
        <taxon>Ruminobacter</taxon>
    </lineage>
</organism>
<dbReference type="PANTHER" id="PTHR30151">
    <property type="entry name" value="ALKANE SULFONATE ABC TRANSPORTER-RELATED, MEMBRANE SUBUNIT"/>
    <property type="match status" value="1"/>
</dbReference>
<keyword evidence="3" id="KW-1003">Cell membrane</keyword>
<sequence length="263" mass="28491">MSNKALRYLSKKAVGFGYAAVSLLLFVTIWQITVSLSGVNEALFPSPLSAFNALLEIIGDGTLTDHVISSMFRFAVGFVVAVAIAVVGGIIFGWFDVLYRLINPIIQLLRPISPIAWMPFIVLAFGIGDMPAIVTIFIAAFFPVFISTAVGVKNVPEIYLKVARNFGVGKVEIFWKIIFPAAFPQITGGIHLALGSAWVFLVCGEMIGAQSGLGYLIIDARNNLRCDILAADIVIIGIIGLLLDTALRYAEGQILKKWGLQKE</sequence>
<keyword evidence="5 7" id="KW-1133">Transmembrane helix</keyword>
<dbReference type="GO" id="GO:0042918">
    <property type="term" value="P:alkanesulfonate transmembrane transport"/>
    <property type="evidence" value="ECO:0007669"/>
    <property type="project" value="UniProtKB-ARBA"/>
</dbReference>
<evidence type="ECO:0000256" key="6">
    <source>
        <dbReference type="ARBA" id="ARBA00023136"/>
    </source>
</evidence>
<evidence type="ECO:0000256" key="1">
    <source>
        <dbReference type="ARBA" id="ARBA00004651"/>
    </source>
</evidence>
<dbReference type="SUPFAM" id="SSF161098">
    <property type="entry name" value="MetI-like"/>
    <property type="match status" value="1"/>
</dbReference>
<dbReference type="CDD" id="cd06261">
    <property type="entry name" value="TM_PBP2"/>
    <property type="match status" value="1"/>
</dbReference>
<evidence type="ECO:0000256" key="4">
    <source>
        <dbReference type="ARBA" id="ARBA00022692"/>
    </source>
</evidence>
<keyword evidence="6 7" id="KW-0472">Membrane</keyword>
<dbReference type="Proteomes" id="UP000243745">
    <property type="component" value="Unassembled WGS sequence"/>
</dbReference>
<keyword evidence="2 7" id="KW-0813">Transport</keyword>
<dbReference type="AlphaFoldDB" id="A0A662ZGC2"/>
<evidence type="ECO:0000259" key="8">
    <source>
        <dbReference type="PROSITE" id="PS50928"/>
    </source>
</evidence>
<evidence type="ECO:0000313" key="9">
    <source>
        <dbReference type="EMBL" id="SFP07762.1"/>
    </source>
</evidence>
<feature type="transmembrane region" description="Helical" evidence="7">
    <location>
        <begin position="12"/>
        <end position="33"/>
    </location>
</feature>
<dbReference type="EMBL" id="FOXF01000004">
    <property type="protein sequence ID" value="SFP07762.1"/>
    <property type="molecule type" value="Genomic_DNA"/>
</dbReference>
<name>A0A662ZGC2_9GAMM</name>
<reference evidence="9 10" key="1">
    <citation type="submission" date="2016-10" db="EMBL/GenBank/DDBJ databases">
        <authorList>
            <person name="Varghese N."/>
            <person name="Submissions S."/>
        </authorList>
    </citation>
    <scope>NUCLEOTIDE SEQUENCE [LARGE SCALE GENOMIC DNA]</scope>
    <source>
        <strain evidence="9 10">DSM 1361</strain>
    </source>
</reference>
<keyword evidence="4 7" id="KW-0812">Transmembrane</keyword>
<comment type="subcellular location">
    <subcellularLocation>
        <location evidence="1 7">Cell membrane</location>
        <topology evidence="1 7">Multi-pass membrane protein</topology>
    </subcellularLocation>
</comment>
<evidence type="ECO:0000313" key="10">
    <source>
        <dbReference type="Proteomes" id="UP000243745"/>
    </source>
</evidence>
<dbReference type="InterPro" id="IPR000515">
    <property type="entry name" value="MetI-like"/>
</dbReference>
<dbReference type="RefSeq" id="WP_031578888.1">
    <property type="nucleotide sequence ID" value="NZ_FOXF01000004.1"/>
</dbReference>
<evidence type="ECO:0000256" key="5">
    <source>
        <dbReference type="ARBA" id="ARBA00022989"/>
    </source>
</evidence>
<keyword evidence="10" id="KW-1185">Reference proteome</keyword>
<dbReference type="PROSITE" id="PS50928">
    <property type="entry name" value="ABC_TM1"/>
    <property type="match status" value="1"/>
</dbReference>
<dbReference type="Pfam" id="PF00528">
    <property type="entry name" value="BPD_transp_1"/>
    <property type="match status" value="1"/>
</dbReference>
<evidence type="ECO:0000256" key="2">
    <source>
        <dbReference type="ARBA" id="ARBA00022448"/>
    </source>
</evidence>
<evidence type="ECO:0000256" key="3">
    <source>
        <dbReference type="ARBA" id="ARBA00022475"/>
    </source>
</evidence>
<feature type="transmembrane region" description="Helical" evidence="7">
    <location>
        <begin position="71"/>
        <end position="95"/>
    </location>
</feature>
<gene>
    <name evidence="9" type="ORF">SAMN02910344_00385</name>
</gene>
<protein>
    <submittedName>
        <fullName evidence="9">NitT/TauT family transport system permease protein</fullName>
    </submittedName>
</protein>
<feature type="transmembrane region" description="Helical" evidence="7">
    <location>
        <begin position="198"/>
        <end position="217"/>
    </location>
</feature>
<dbReference type="InterPro" id="IPR035906">
    <property type="entry name" value="MetI-like_sf"/>
</dbReference>